<dbReference type="GO" id="GO:0006562">
    <property type="term" value="P:L-proline catabolic process"/>
    <property type="evidence" value="ECO:0007669"/>
    <property type="project" value="InterPro"/>
</dbReference>
<dbReference type="Pfam" id="PF01619">
    <property type="entry name" value="Pro_dh"/>
    <property type="match status" value="1"/>
</dbReference>
<dbReference type="Gene3D" id="3.20.20.220">
    <property type="match status" value="1"/>
</dbReference>
<sequence>MKSLPTLQQLMRLLGQLIVTMMPVTPRFFVQWVAKRYVAGSDMDSAIRLMREMSEEGACFTVDVLGEEINSMDEAGFFIEEYSRLIDSIAENELDANISIKPTAFGLLIEPESALENIERLLRKAAEHDMFVRLDMEDHRVTESTIEVCQVMHDKGLTNIGVVLQGRLFRTLSDVSRVCESTGEQTDFRICKGIYLEPENIAHTSYRGIVDATNDAIDAMLDSGAYTAIASHDDPVISHALTSLRKRGMGPDVPDPRYHEEPLRSAGKGAGYEFQFLLGVRGDVRRKLSEKGHRTRVYVPYGTKWYEYSMRRLRENPEVAIHVTKALLMPWTNRR</sequence>
<proteinExistence type="predicted"/>
<accession>A0A075FKG2</accession>
<evidence type="ECO:0000256" key="1">
    <source>
        <dbReference type="ARBA" id="ARBA00023002"/>
    </source>
</evidence>
<dbReference type="EC" id="1.5.5.2" evidence="3"/>
<organism evidence="3">
    <name type="scientific">uncultured marine group II/III euryarchaeote AD1000_19_F05</name>
    <dbReference type="NCBI Taxonomy" id="1457732"/>
    <lineage>
        <taxon>Archaea</taxon>
        <taxon>Methanobacteriati</taxon>
        <taxon>Methanobacteriota</taxon>
        <taxon>environmental samples</taxon>
    </lineage>
</organism>
<reference evidence="3" key="1">
    <citation type="journal article" date="2014" name="Genome Biol. Evol.">
        <title>Pangenome evidence for extensive interdomain horizontal transfer affecting lineage core and shell genes in uncultured planktonic thaumarchaeota and euryarchaeota.</title>
        <authorList>
            <person name="Deschamps P."/>
            <person name="Zivanovic Y."/>
            <person name="Moreira D."/>
            <person name="Rodriguez-Valera F."/>
            <person name="Lopez-Garcia P."/>
        </authorList>
    </citation>
    <scope>NUCLEOTIDE SEQUENCE</scope>
</reference>
<feature type="domain" description="Proline dehydrogenase" evidence="2">
    <location>
        <begin position="49"/>
        <end position="319"/>
    </location>
</feature>
<dbReference type="AlphaFoldDB" id="A0A075FKG2"/>
<protein>
    <submittedName>
        <fullName evidence="3">Proline dehydrogenase</fullName>
        <ecNumber evidence="3">1.5.5.2</ecNumber>
    </submittedName>
</protein>
<dbReference type="InterPro" id="IPR029041">
    <property type="entry name" value="FAD-linked_oxidoreductase-like"/>
</dbReference>
<dbReference type="GO" id="GO:0004657">
    <property type="term" value="F:proline dehydrogenase activity"/>
    <property type="evidence" value="ECO:0007669"/>
    <property type="project" value="UniProtKB-EC"/>
</dbReference>
<dbReference type="SUPFAM" id="SSF51730">
    <property type="entry name" value="FAD-linked oxidoreductase"/>
    <property type="match status" value="1"/>
</dbReference>
<dbReference type="InterPro" id="IPR015659">
    <property type="entry name" value="Proline_oxidase"/>
</dbReference>
<evidence type="ECO:0000259" key="2">
    <source>
        <dbReference type="Pfam" id="PF01619"/>
    </source>
</evidence>
<keyword evidence="1 3" id="KW-0560">Oxidoreductase</keyword>
<dbReference type="PANTHER" id="PTHR13914:SF0">
    <property type="entry name" value="PROLINE DEHYDROGENASE 1, MITOCHONDRIAL"/>
    <property type="match status" value="1"/>
</dbReference>
<evidence type="ECO:0000313" key="3">
    <source>
        <dbReference type="EMBL" id="AIE91995.1"/>
    </source>
</evidence>
<name>A0A075FKG2_9EURY</name>
<dbReference type="InterPro" id="IPR002872">
    <property type="entry name" value="Proline_DH_dom"/>
</dbReference>
<dbReference type="PANTHER" id="PTHR13914">
    <property type="entry name" value="PROLINE OXIDASE"/>
    <property type="match status" value="1"/>
</dbReference>
<dbReference type="EMBL" id="KF900354">
    <property type="protein sequence ID" value="AIE91995.1"/>
    <property type="molecule type" value="Genomic_DNA"/>
</dbReference>